<proteinExistence type="inferred from homology"/>
<dbReference type="EMBL" id="CAADRA010006923">
    <property type="protein sequence ID" value="VFT97310.1"/>
    <property type="molecule type" value="Genomic_DNA"/>
</dbReference>
<reference evidence="5" key="2">
    <citation type="submission" date="2019-06" db="EMBL/GenBank/DDBJ databases">
        <title>Genomics analysis of Aphanomyces spp. identifies a new class of oomycete effector associated with host adaptation.</title>
        <authorList>
            <person name="Gaulin E."/>
        </authorList>
    </citation>
    <scope>NUCLEOTIDE SEQUENCE</scope>
    <source>
        <strain evidence="5">CBS 578.67</strain>
    </source>
</reference>
<dbReference type="Pfam" id="PF20179">
    <property type="entry name" value="MSS51_C"/>
    <property type="match status" value="1"/>
</dbReference>
<protein>
    <submittedName>
        <fullName evidence="6">Aste57867_20630 protein</fullName>
    </submittedName>
</protein>
<comment type="similarity">
    <text evidence="1">Belongs to the PIH1 family.</text>
</comment>
<organism evidence="6 7">
    <name type="scientific">Aphanomyces stellatus</name>
    <dbReference type="NCBI Taxonomy" id="120398"/>
    <lineage>
        <taxon>Eukaryota</taxon>
        <taxon>Sar</taxon>
        <taxon>Stramenopiles</taxon>
        <taxon>Oomycota</taxon>
        <taxon>Saprolegniomycetes</taxon>
        <taxon>Saprolegniales</taxon>
        <taxon>Verrucalvaceae</taxon>
        <taxon>Aphanomyces</taxon>
    </lineage>
</organism>
<dbReference type="Pfam" id="PF18201">
    <property type="entry name" value="PIH1_CS"/>
    <property type="match status" value="1"/>
</dbReference>
<name>A0A485LK42_9STRA</name>
<reference evidence="6 7" key="1">
    <citation type="submission" date="2019-03" db="EMBL/GenBank/DDBJ databases">
        <authorList>
            <person name="Gaulin E."/>
            <person name="Dumas B."/>
        </authorList>
    </citation>
    <scope>NUCLEOTIDE SEQUENCE [LARGE SCALE GENOMIC DNA]</scope>
    <source>
        <strain evidence="6">CBS 568.67</strain>
    </source>
</reference>
<evidence type="ECO:0000313" key="7">
    <source>
        <dbReference type="Proteomes" id="UP000332933"/>
    </source>
</evidence>
<evidence type="ECO:0000256" key="1">
    <source>
        <dbReference type="ARBA" id="ARBA00008511"/>
    </source>
</evidence>
<dbReference type="PANTHER" id="PTHR28069:SF1">
    <property type="entry name" value="PROTEIN MSS51, MITOCHONDRIAL"/>
    <property type="match status" value="1"/>
</dbReference>
<sequence>MLECCPSDIIESRLTMGKAKHAAHATKTANAATAMTSTSATADLALDQRGDGLYSGTFRWTEQKKFPALPPRDYSHLNPPPTAPLALGWQGYLERCHSGRNLVAMATQDPSFLDALSFPMTFIYAATLLRLAALNSHLPPDCLHVLVVGATVKAEQRILQQTNYWNELAAFFPHVPLKLWFIGPEVSADTRPSPLPPSMQVGTFRGTAGAFLAAHPFLTPRHAIVIGYNTGFGNFVESDRFDLLWSWLPDLYAIADSGIAAVFACANDYADLNGEFAVQTRVVGARMLLFPKENPFSAASHLHEEGKKNTAWSRANSFLYVIQGCDPTRRHRLRSGDMHGLNVLLHAEDDKETHMEDSLGRHYFQGMILSKEQAAKCIPSPLRATSARGNNQIEETSRQSHERNAGRATRGAGPTDLESLNSSLASATVREKEASVEDDNNQASEENECTPEYTLVSNMENTLMRITIATPLMKSARNMELDVSAKTLRFAAPGMYRIELDLPWAVAAAGDAMQAVFVKKTRTLCIELRSSVAL</sequence>
<feature type="compositionally biased region" description="Basic and acidic residues" evidence="2">
    <location>
        <begin position="395"/>
        <end position="405"/>
    </location>
</feature>
<gene>
    <name evidence="6" type="primary">Aste57867_20630</name>
    <name evidence="5" type="ORF">As57867_020562</name>
    <name evidence="6" type="ORF">ASTE57867_20630</name>
</gene>
<dbReference type="EMBL" id="VJMH01006897">
    <property type="protein sequence ID" value="KAF0687646.1"/>
    <property type="molecule type" value="Genomic_DNA"/>
</dbReference>
<dbReference type="AlphaFoldDB" id="A0A485LK42"/>
<dbReference type="PANTHER" id="PTHR28069">
    <property type="entry name" value="GH20023P"/>
    <property type="match status" value="1"/>
</dbReference>
<dbReference type="Proteomes" id="UP000332933">
    <property type="component" value="Unassembled WGS sequence"/>
</dbReference>
<dbReference type="InterPro" id="IPR041442">
    <property type="entry name" value="PIH1D1/2/3_CS-like"/>
</dbReference>
<feature type="region of interest" description="Disordered" evidence="2">
    <location>
        <begin position="381"/>
        <end position="448"/>
    </location>
</feature>
<keyword evidence="7" id="KW-1185">Reference proteome</keyword>
<feature type="compositionally biased region" description="Acidic residues" evidence="2">
    <location>
        <begin position="436"/>
        <end position="448"/>
    </location>
</feature>
<feature type="domain" description="PIH1D1/2/3 CS-like" evidence="3">
    <location>
        <begin position="464"/>
        <end position="528"/>
    </location>
</feature>
<evidence type="ECO:0000259" key="3">
    <source>
        <dbReference type="Pfam" id="PF18201"/>
    </source>
</evidence>
<dbReference type="OrthoDB" id="5282002at2759"/>
<feature type="domain" description="Mitochondrial splicing suppressor 51-like C-terminal" evidence="4">
    <location>
        <begin position="119"/>
        <end position="298"/>
    </location>
</feature>
<evidence type="ECO:0000313" key="6">
    <source>
        <dbReference type="EMBL" id="VFT97310.1"/>
    </source>
</evidence>
<evidence type="ECO:0000256" key="2">
    <source>
        <dbReference type="SAM" id="MobiDB-lite"/>
    </source>
</evidence>
<dbReference type="InterPro" id="IPR046824">
    <property type="entry name" value="Mss51-like_C"/>
</dbReference>
<accession>A0A485LK42</accession>
<evidence type="ECO:0000259" key="4">
    <source>
        <dbReference type="Pfam" id="PF20179"/>
    </source>
</evidence>
<evidence type="ECO:0000313" key="5">
    <source>
        <dbReference type="EMBL" id="KAF0687646.1"/>
    </source>
</evidence>